<protein>
    <submittedName>
        <fullName evidence="1">Putative cullin repeat-like-containing domain-containing protein</fullName>
    </submittedName>
</protein>
<dbReference type="Gene3D" id="1.20.1310.10">
    <property type="entry name" value="Cullin Repeats"/>
    <property type="match status" value="1"/>
</dbReference>
<proteinExistence type="predicted"/>
<dbReference type="Proteomes" id="UP000265566">
    <property type="component" value="Chromosome 4"/>
</dbReference>
<reference evidence="1" key="1">
    <citation type="journal article" date="2018" name="Nat. Plants">
        <title>Whole-genome landscape of Medicago truncatula symbiotic genes.</title>
        <authorList>
            <person name="Pecrix Y."/>
            <person name="Gamas P."/>
            <person name="Carrere S."/>
        </authorList>
    </citation>
    <scope>NUCLEOTIDE SEQUENCE</scope>
    <source>
        <tissue evidence="1">Leaves</tissue>
    </source>
</reference>
<name>A0A396IH93_MEDTR</name>
<dbReference type="Gramene" id="rna27834">
    <property type="protein sequence ID" value="RHN64952.1"/>
    <property type="gene ID" value="gene27834"/>
</dbReference>
<organism evidence="1">
    <name type="scientific">Medicago truncatula</name>
    <name type="common">Barrel medic</name>
    <name type="synonym">Medicago tribuloides</name>
    <dbReference type="NCBI Taxonomy" id="3880"/>
    <lineage>
        <taxon>Eukaryota</taxon>
        <taxon>Viridiplantae</taxon>
        <taxon>Streptophyta</taxon>
        <taxon>Embryophyta</taxon>
        <taxon>Tracheophyta</taxon>
        <taxon>Spermatophyta</taxon>
        <taxon>Magnoliopsida</taxon>
        <taxon>eudicotyledons</taxon>
        <taxon>Gunneridae</taxon>
        <taxon>Pentapetalae</taxon>
        <taxon>rosids</taxon>
        <taxon>fabids</taxon>
        <taxon>Fabales</taxon>
        <taxon>Fabaceae</taxon>
        <taxon>Papilionoideae</taxon>
        <taxon>50 kb inversion clade</taxon>
        <taxon>NPAAA clade</taxon>
        <taxon>Hologalegina</taxon>
        <taxon>IRL clade</taxon>
        <taxon>Trifolieae</taxon>
        <taxon>Medicago</taxon>
    </lineage>
</organism>
<dbReference type="AlphaFoldDB" id="A0A396IH93"/>
<dbReference type="InterPro" id="IPR016159">
    <property type="entry name" value="Cullin_repeat-like_dom_sf"/>
</dbReference>
<gene>
    <name evidence="1" type="ORF">MtrunA17_Chr4g0074661</name>
</gene>
<accession>A0A396IH93</accession>
<dbReference type="SUPFAM" id="SSF74788">
    <property type="entry name" value="Cullin repeat-like"/>
    <property type="match status" value="1"/>
</dbReference>
<dbReference type="EMBL" id="PSQE01000004">
    <property type="protein sequence ID" value="RHN64952.1"/>
    <property type="molecule type" value="Genomic_DNA"/>
</dbReference>
<sequence>MTMREFINLEEGLETIQKGITKLLNILEGLPEPNFTPEEHINLYTTVYNMSTQRPPHDYGLALYDKSKETCEYIVSKVLPSLGEKKDDLLLRELLRR</sequence>
<comment type="caution">
    <text evidence="1">The sequence shown here is derived from an EMBL/GenBank/DDBJ whole genome shotgun (WGS) entry which is preliminary data.</text>
</comment>
<evidence type="ECO:0000313" key="1">
    <source>
        <dbReference type="EMBL" id="RHN64952.1"/>
    </source>
</evidence>